<organism evidence="12 13">
    <name type="scientific">Oribacterium parvum ACB1</name>
    <dbReference type="NCBI Taxonomy" id="796943"/>
    <lineage>
        <taxon>Bacteria</taxon>
        <taxon>Bacillati</taxon>
        <taxon>Bacillota</taxon>
        <taxon>Clostridia</taxon>
        <taxon>Lachnospirales</taxon>
        <taxon>Lachnospiraceae</taxon>
        <taxon>Oribacterium</taxon>
    </lineage>
</organism>
<evidence type="ECO:0000313" key="13">
    <source>
        <dbReference type="Proteomes" id="UP000018461"/>
    </source>
</evidence>
<dbReference type="InterPro" id="IPR004805">
    <property type="entry name" value="DnaE2/DnaE/PolC"/>
</dbReference>
<dbReference type="InterPro" id="IPR004365">
    <property type="entry name" value="NA-bd_OB_tRNA"/>
</dbReference>
<name>G9WQG9_9FIRM</name>
<evidence type="ECO:0000256" key="10">
    <source>
        <dbReference type="ARBA" id="ARBA00049244"/>
    </source>
</evidence>
<dbReference type="Gene3D" id="3.20.20.140">
    <property type="entry name" value="Metal-dependent hydrolases"/>
    <property type="match status" value="1"/>
</dbReference>
<dbReference type="Pfam" id="PF17657">
    <property type="entry name" value="DNA_pol3_finger"/>
    <property type="match status" value="1"/>
</dbReference>
<comment type="caution">
    <text evidence="12">The sequence shown here is derived from an EMBL/GenBank/DDBJ whole genome shotgun (WGS) entry which is preliminary data.</text>
</comment>
<dbReference type="InterPro" id="IPR029460">
    <property type="entry name" value="DNAPol_HHH"/>
</dbReference>
<keyword evidence="7" id="KW-0235">DNA replication</keyword>
<evidence type="ECO:0000256" key="7">
    <source>
        <dbReference type="ARBA" id="ARBA00022705"/>
    </source>
</evidence>
<dbReference type="NCBIfam" id="NF005298">
    <property type="entry name" value="PRK06826.1"/>
    <property type="match status" value="1"/>
</dbReference>
<dbReference type="Pfam" id="PF14579">
    <property type="entry name" value="HHH_6"/>
    <property type="match status" value="1"/>
</dbReference>
<dbReference type="PATRIC" id="fig|796943.3.peg.2064"/>
<dbReference type="AlphaFoldDB" id="G9WQG9"/>
<sequence>MAFTHLHVHSSYSLLDGSGKIPEMISRVKELGMDSCALTDHGVMYGVIDFYREAKKQGIHPILGSEIYLTEDMAEKSLQKGEARYYHLVLLAENDTGFHNLMKLVSLGFTEGYYYKPRVDYAALEKYHEGIIALSACLAGEVSRALRYNDYEKAKEAAYRYEKIFGKGNFFLEMQDHGYPEQKIVNQGMLRLHEETGIPLVATNDIHYTYKEDAKPHDILLCLQTGKKLQDEDRMRYPGGQFYIKSEEEMEELFPFAKEALENTARIAERCQVEIEFGKYHLPKYRIPEDYDSSYAYLEELCLKGLTKRYGELTEEKKERLYYELGVIRNMGFVDYFLVVWDYINFAKTSGIAVGPGRGSAAGSIVAYAIGITDVDPIRHQLLFERFLNPERVSMPDIDVDFEYERRQEVIDYVGRKYGKEQVSQIITFGTLAARGVIRDVGRVLDVPYAKCDQLAKLVPAELNMTLQKALTVSKDLKNLYDTEEETKNMIDLCLRLEGLPRHSSMHAAGVVIAGGPVSDYVPLAKAQDGSITTQFTMTTIEELGLLKMDFLGLRTLTVIQDAIRFVEKNHGIKIDLDHLNYDDSEVYAMLSKGDCAGVFQLESSGMVNFMKRLRPSNLDDIIAGVALYRPGPMDFIPDYIAGKKNPEKVHYDCKEMEPILKNTYGVIVYQEQVMQIVRDLAGFTMGNSDLLRRAMSKKKLKEMEKARQSFVYGNKEEGIYGCLSKGISEEVANRIYDKMIDFANYAFNKSHAVSYALLSYQTAYLKRYYAPEFYAATMSSFMDNMVKTAEYIEVAREEGISILPPDINEAEVGFSVKGGEIRYGLSAVKGVGRSAAETILEERKKGSFKNFEDFVLRMSARGLNRRAMESFIHAGSLDSLEGNRREKLVMLSEVLEDLQKGKKDIIPGQMSLSDLLGEESEEKGDFELLFPDLEEFPKAELLRNEKDALGVYLSGHPLDSDKALMKEVCTRKARDFSEEAQEEQKEDGIQDDETCIVGGLLTNINKRITKKNEMMAFLTIEDNTASMEVVAFPRAFEAAKEFLTEDSKIFVKGRIQKKDEGEAKLIAEKIILFAKVPKEIWVQFSDKEEYEKREAELLQILKEYKGESEVVLYLRKEKAIKRLPGEFRIDSGEGTRSLLMEKFGTENVKEKTKSLKFL</sequence>
<gene>
    <name evidence="12" type="ORF">HMPREF9625_01602</name>
</gene>
<reference evidence="12" key="2">
    <citation type="submission" date="2013-03" db="EMBL/GenBank/DDBJ databases">
        <title>The Genome Sequence of Oribacterium sp. ACB1.</title>
        <authorList>
            <consortium name="The Broad Institute Genomics Platform"/>
            <consortium name="The Broad Institute Genome Sequencing Center for Infectious Disease"/>
            <person name="Earl A."/>
            <person name="Ward D."/>
            <person name="Feldgarden M."/>
            <person name="Gevers D."/>
            <person name="Sizova M."/>
            <person name="Hazen A."/>
            <person name="Epstein S."/>
            <person name="Walker B."/>
            <person name="Young S."/>
            <person name="Zeng Q."/>
            <person name="Gargeya S."/>
            <person name="Fitzgerald M."/>
            <person name="Haas B."/>
            <person name="Abouelleil A."/>
            <person name="Allen A.W."/>
            <person name="Alvarado L."/>
            <person name="Arachchi H.M."/>
            <person name="Berlin A.M."/>
            <person name="Chapman S.B."/>
            <person name="Gainer-Dewar J."/>
            <person name="Goldberg J."/>
            <person name="Griggs A."/>
            <person name="Gujja S."/>
            <person name="Hansen M."/>
            <person name="Howarth C."/>
            <person name="Imamovic A."/>
            <person name="Ireland A."/>
            <person name="Larimer J."/>
            <person name="McCowan C."/>
            <person name="Murphy C."/>
            <person name="Pearson M."/>
            <person name="Poon T.W."/>
            <person name="Priest M."/>
            <person name="Roberts A."/>
            <person name="Saif S."/>
            <person name="Shea T."/>
            <person name="Sisk P."/>
            <person name="Sykes S."/>
            <person name="Wortman J."/>
            <person name="Nusbaum C."/>
            <person name="Birren B."/>
        </authorList>
    </citation>
    <scope>NUCLEOTIDE SEQUENCE [LARGE SCALE GENOMIC DNA]</scope>
    <source>
        <strain evidence="12">ACB1</strain>
    </source>
</reference>
<evidence type="ECO:0000256" key="4">
    <source>
        <dbReference type="ARBA" id="ARBA00019114"/>
    </source>
</evidence>
<dbReference type="SUPFAM" id="SSF89550">
    <property type="entry name" value="PHP domain-like"/>
    <property type="match status" value="1"/>
</dbReference>
<comment type="subcellular location">
    <subcellularLocation>
        <location evidence="1">Cytoplasm</location>
    </subcellularLocation>
</comment>
<keyword evidence="5" id="KW-0808">Transferase</keyword>
<comment type="catalytic activity">
    <reaction evidence="10">
        <text>DNA(n) + a 2'-deoxyribonucleoside 5'-triphosphate = DNA(n+1) + diphosphate</text>
        <dbReference type="Rhea" id="RHEA:22508"/>
        <dbReference type="Rhea" id="RHEA-COMP:17339"/>
        <dbReference type="Rhea" id="RHEA-COMP:17340"/>
        <dbReference type="ChEBI" id="CHEBI:33019"/>
        <dbReference type="ChEBI" id="CHEBI:61560"/>
        <dbReference type="ChEBI" id="CHEBI:173112"/>
        <dbReference type="EC" id="2.7.7.7"/>
    </reaction>
</comment>
<evidence type="ECO:0000256" key="6">
    <source>
        <dbReference type="ARBA" id="ARBA00022695"/>
    </source>
</evidence>
<dbReference type="STRING" id="796943.HMPREF9625_01602"/>
<dbReference type="PANTHER" id="PTHR32294:SF0">
    <property type="entry name" value="DNA POLYMERASE III SUBUNIT ALPHA"/>
    <property type="match status" value="1"/>
</dbReference>
<protein>
    <recommendedName>
        <fullName evidence="4">DNA polymerase III subunit alpha</fullName>
        <ecNumber evidence="3">2.7.7.7</ecNumber>
    </recommendedName>
</protein>
<dbReference type="InterPro" id="IPR011708">
    <property type="entry name" value="DNA_pol3_alpha_NTPase_dom"/>
</dbReference>
<reference evidence="12" key="1">
    <citation type="submission" date="2011-08" db="EMBL/GenBank/DDBJ databases">
        <authorList>
            <consortium name="The Broad Institute Genome Sequencing Platform"/>
            <person name="Earl A."/>
            <person name="Ward D."/>
            <person name="Feldgarden M."/>
            <person name="Gevers D."/>
            <person name="Sizova M."/>
            <person name="Hazen A."/>
            <person name="Epstein S."/>
            <person name="Young S.K."/>
            <person name="Zeng Q."/>
            <person name="Gargeya S."/>
            <person name="Fitzgerald M."/>
            <person name="Haas B."/>
            <person name="Abouelleil A."/>
            <person name="Alvarado L."/>
            <person name="Arachchi H.M."/>
            <person name="Berlin A."/>
            <person name="Brown A."/>
            <person name="Chapman S.B."/>
            <person name="Chen Z."/>
            <person name="Dunbar C."/>
            <person name="Freedman E."/>
            <person name="Gearin G."/>
            <person name="Gellesch M."/>
            <person name="Goldberg J."/>
            <person name="Griggs A."/>
            <person name="Gujja S."/>
            <person name="Heiman D."/>
            <person name="Howarth C."/>
            <person name="Larson L."/>
            <person name="Lui A."/>
            <person name="MacDonald P.J.P."/>
            <person name="Montmayeur A."/>
            <person name="Murphy C."/>
            <person name="Neiman D."/>
            <person name="Pearson M."/>
            <person name="Priest M."/>
            <person name="Roberts A."/>
            <person name="Saif S."/>
            <person name="Shea T."/>
            <person name="Shenoy N."/>
            <person name="Sisk P."/>
            <person name="Stolte C."/>
            <person name="Sykes S."/>
            <person name="Wortman J."/>
            <person name="Nusbaum C."/>
            <person name="Birren B."/>
        </authorList>
    </citation>
    <scope>NUCLEOTIDE SEQUENCE</scope>
    <source>
        <strain evidence="12">ACB1</strain>
    </source>
</reference>
<dbReference type="InterPro" id="IPR016195">
    <property type="entry name" value="Pol/histidinol_Pase-like"/>
</dbReference>
<dbReference type="PANTHER" id="PTHR32294">
    <property type="entry name" value="DNA POLYMERASE III SUBUNIT ALPHA"/>
    <property type="match status" value="1"/>
</dbReference>
<dbReference type="EMBL" id="AFZC02000002">
    <property type="protein sequence ID" value="EHL09629.1"/>
    <property type="molecule type" value="Genomic_DNA"/>
</dbReference>
<keyword evidence="13" id="KW-1185">Reference proteome</keyword>
<dbReference type="InterPro" id="IPR003141">
    <property type="entry name" value="Pol/His_phosphatase_N"/>
</dbReference>
<dbReference type="GO" id="GO:0006260">
    <property type="term" value="P:DNA replication"/>
    <property type="evidence" value="ECO:0007669"/>
    <property type="project" value="UniProtKB-KW"/>
</dbReference>
<dbReference type="CDD" id="cd12113">
    <property type="entry name" value="PHP_PolIIIA_DnaE3"/>
    <property type="match status" value="1"/>
</dbReference>
<evidence type="ECO:0000256" key="1">
    <source>
        <dbReference type="ARBA" id="ARBA00004496"/>
    </source>
</evidence>
<comment type="function">
    <text evidence="9">DNA polymerase III is a complex, multichain enzyme responsible for most of the replicative synthesis in bacteria. This DNA polymerase also exhibits 3' to 5' exonuclease activity. The alpha chain is the DNA polymerase.</text>
</comment>
<evidence type="ECO:0000256" key="3">
    <source>
        <dbReference type="ARBA" id="ARBA00012417"/>
    </source>
</evidence>
<dbReference type="Pfam" id="PF02811">
    <property type="entry name" value="PHP"/>
    <property type="match status" value="1"/>
</dbReference>
<dbReference type="Gene3D" id="1.10.150.870">
    <property type="match status" value="1"/>
</dbReference>
<dbReference type="NCBIfam" id="TIGR00594">
    <property type="entry name" value="polc"/>
    <property type="match status" value="1"/>
</dbReference>
<dbReference type="SUPFAM" id="SSF160975">
    <property type="entry name" value="AF1531-like"/>
    <property type="match status" value="1"/>
</dbReference>
<dbReference type="CDD" id="cd04485">
    <property type="entry name" value="DnaE_OBF"/>
    <property type="match status" value="1"/>
</dbReference>
<evidence type="ECO:0000259" key="11">
    <source>
        <dbReference type="SMART" id="SM00481"/>
    </source>
</evidence>
<dbReference type="Proteomes" id="UP000018461">
    <property type="component" value="Unassembled WGS sequence"/>
</dbReference>
<dbReference type="GO" id="GO:0008408">
    <property type="term" value="F:3'-5' exonuclease activity"/>
    <property type="evidence" value="ECO:0007669"/>
    <property type="project" value="InterPro"/>
</dbReference>
<keyword evidence="6" id="KW-0548">Nucleotidyltransferase</keyword>
<dbReference type="HOGENOM" id="CLU_001600_0_0_9"/>
<dbReference type="InterPro" id="IPR004013">
    <property type="entry name" value="PHP_dom"/>
</dbReference>
<dbReference type="SMART" id="SM00481">
    <property type="entry name" value="POLIIIAc"/>
    <property type="match status" value="1"/>
</dbReference>
<evidence type="ECO:0000256" key="2">
    <source>
        <dbReference type="ARBA" id="ARBA00009496"/>
    </source>
</evidence>
<comment type="similarity">
    <text evidence="2">Belongs to the DNA polymerase type-C family. DnaE subfamily.</text>
</comment>
<dbReference type="RefSeq" id="WP_009535442.1">
    <property type="nucleotide sequence ID" value="NZ_KE148312.1"/>
</dbReference>
<evidence type="ECO:0000256" key="9">
    <source>
        <dbReference type="ARBA" id="ARBA00025611"/>
    </source>
</evidence>
<evidence type="ECO:0000256" key="5">
    <source>
        <dbReference type="ARBA" id="ARBA00022679"/>
    </source>
</evidence>
<proteinExistence type="inferred from homology"/>
<dbReference type="Pfam" id="PF01336">
    <property type="entry name" value="tRNA_anti-codon"/>
    <property type="match status" value="1"/>
</dbReference>
<evidence type="ECO:0000313" key="12">
    <source>
        <dbReference type="EMBL" id="EHL09629.1"/>
    </source>
</evidence>
<dbReference type="GO" id="GO:0003676">
    <property type="term" value="F:nucleic acid binding"/>
    <property type="evidence" value="ECO:0007669"/>
    <property type="project" value="InterPro"/>
</dbReference>
<dbReference type="NCBIfam" id="NF004226">
    <property type="entry name" value="PRK05673.1"/>
    <property type="match status" value="1"/>
</dbReference>
<dbReference type="GO" id="GO:0003887">
    <property type="term" value="F:DNA-directed DNA polymerase activity"/>
    <property type="evidence" value="ECO:0007669"/>
    <property type="project" value="UniProtKB-KW"/>
</dbReference>
<dbReference type="EC" id="2.7.7.7" evidence="3"/>
<dbReference type="Pfam" id="PF07733">
    <property type="entry name" value="DNA_pol3_alpha"/>
    <property type="match status" value="1"/>
</dbReference>
<keyword evidence="8" id="KW-0239">DNA-directed DNA polymerase</keyword>
<accession>G9WQG9</accession>
<evidence type="ECO:0000256" key="8">
    <source>
        <dbReference type="ARBA" id="ARBA00022932"/>
    </source>
</evidence>
<dbReference type="InterPro" id="IPR040982">
    <property type="entry name" value="DNA_pol3_finger"/>
</dbReference>
<feature type="domain" description="Polymerase/histidinol phosphatase N-terminal" evidence="11">
    <location>
        <begin position="4"/>
        <end position="71"/>
    </location>
</feature>
<dbReference type="GO" id="GO:0005737">
    <property type="term" value="C:cytoplasm"/>
    <property type="evidence" value="ECO:0007669"/>
    <property type="project" value="UniProtKB-SubCell"/>
</dbReference>
<dbReference type="InterPro" id="IPR041931">
    <property type="entry name" value="DNA_pol3_alpha_thumb_dom"/>
</dbReference>
<dbReference type="Gene3D" id="1.10.10.1600">
    <property type="entry name" value="Bacterial DNA polymerase III alpha subunit, thumb domain"/>
    <property type="match status" value="1"/>
</dbReference>